<name>A0A8J2FP27_9BACT</name>
<organism evidence="2 3">
    <name type="scientific">Candidatus Methylacidithermus pantelleriae</name>
    <dbReference type="NCBI Taxonomy" id="2744239"/>
    <lineage>
        <taxon>Bacteria</taxon>
        <taxon>Pseudomonadati</taxon>
        <taxon>Verrucomicrobiota</taxon>
        <taxon>Methylacidiphilae</taxon>
        <taxon>Methylacidiphilales</taxon>
        <taxon>Methylacidiphilaceae</taxon>
        <taxon>Candidatus Methylacidithermus</taxon>
    </lineage>
</organism>
<dbReference type="EMBL" id="CAJNOB010000025">
    <property type="protein sequence ID" value="CAF0699908.1"/>
    <property type="molecule type" value="Genomic_DNA"/>
</dbReference>
<evidence type="ECO:0000313" key="3">
    <source>
        <dbReference type="Proteomes" id="UP000663859"/>
    </source>
</evidence>
<comment type="caution">
    <text evidence="2">The sequence shown here is derived from an EMBL/GenBank/DDBJ whole genome shotgun (WGS) entry which is preliminary data.</text>
</comment>
<gene>
    <name evidence="2" type="ORF">MPNT_310007</name>
</gene>
<feature type="region of interest" description="Disordered" evidence="1">
    <location>
        <begin position="1"/>
        <end position="20"/>
    </location>
</feature>
<evidence type="ECO:0000313" key="2">
    <source>
        <dbReference type="EMBL" id="CAF0699908.1"/>
    </source>
</evidence>
<dbReference type="AlphaFoldDB" id="A0A8J2FP27"/>
<reference evidence="2" key="1">
    <citation type="submission" date="2021-02" db="EMBL/GenBank/DDBJ databases">
        <authorList>
            <person name="Cremers G."/>
            <person name="Picone N."/>
        </authorList>
    </citation>
    <scope>NUCLEOTIDE SEQUENCE</scope>
    <source>
        <strain evidence="2">PQ17</strain>
    </source>
</reference>
<sequence length="69" mass="7501">MAGWPGRLFSGIAPEASHPRGENGWCWNRRPALGSGLQGLLGYPVDLSKEEAYGDWETGENGQSDCAFF</sequence>
<protein>
    <submittedName>
        <fullName evidence="2">Uncharacterized protein</fullName>
    </submittedName>
</protein>
<dbReference type="Proteomes" id="UP000663859">
    <property type="component" value="Unassembled WGS sequence"/>
</dbReference>
<proteinExistence type="predicted"/>
<accession>A0A8J2FP27</accession>
<evidence type="ECO:0000256" key="1">
    <source>
        <dbReference type="SAM" id="MobiDB-lite"/>
    </source>
</evidence>
<keyword evidence="3" id="KW-1185">Reference proteome</keyword>